<proteinExistence type="predicted"/>
<keyword evidence="3" id="KW-1185">Reference proteome</keyword>
<evidence type="ECO:0000313" key="2">
    <source>
        <dbReference type="EMBL" id="MEQ2302850.1"/>
    </source>
</evidence>
<name>A0ABV0ZAE9_9TELE</name>
<comment type="caution">
    <text evidence="2">The sequence shown here is derived from an EMBL/GenBank/DDBJ whole genome shotgun (WGS) entry which is preliminary data.</text>
</comment>
<organism evidence="2 3">
    <name type="scientific">Ameca splendens</name>
    <dbReference type="NCBI Taxonomy" id="208324"/>
    <lineage>
        <taxon>Eukaryota</taxon>
        <taxon>Metazoa</taxon>
        <taxon>Chordata</taxon>
        <taxon>Craniata</taxon>
        <taxon>Vertebrata</taxon>
        <taxon>Euteleostomi</taxon>
        <taxon>Actinopterygii</taxon>
        <taxon>Neopterygii</taxon>
        <taxon>Teleostei</taxon>
        <taxon>Neoteleostei</taxon>
        <taxon>Acanthomorphata</taxon>
        <taxon>Ovalentaria</taxon>
        <taxon>Atherinomorphae</taxon>
        <taxon>Cyprinodontiformes</taxon>
        <taxon>Goodeidae</taxon>
        <taxon>Ameca</taxon>
    </lineage>
</organism>
<dbReference type="Proteomes" id="UP001469553">
    <property type="component" value="Unassembled WGS sequence"/>
</dbReference>
<accession>A0ABV0ZAE9</accession>
<feature type="region of interest" description="Disordered" evidence="1">
    <location>
        <begin position="114"/>
        <end position="159"/>
    </location>
</feature>
<sequence>METLSAVSSHIFICQDPLQPYPSLSLVEKAPVQSHHRVLNVSTWFQSRSLHGDAAADTVPTAEASKLSVVLSRCFICEINLWFKTVCCKAHYSPEELLIVTMAMHKLALNMEQRSTQSDSAAPETVNRWLEAPEGRPTSPGDGQGLARVLSPEGPATID</sequence>
<evidence type="ECO:0000256" key="1">
    <source>
        <dbReference type="SAM" id="MobiDB-lite"/>
    </source>
</evidence>
<protein>
    <submittedName>
        <fullName evidence="2">Uncharacterized protein</fullName>
    </submittedName>
</protein>
<gene>
    <name evidence="2" type="ORF">AMECASPLE_010950</name>
</gene>
<reference evidence="2 3" key="1">
    <citation type="submission" date="2021-06" db="EMBL/GenBank/DDBJ databases">
        <authorList>
            <person name="Palmer J.M."/>
        </authorList>
    </citation>
    <scope>NUCLEOTIDE SEQUENCE [LARGE SCALE GENOMIC DNA]</scope>
    <source>
        <strain evidence="2 3">AS_MEX2019</strain>
        <tissue evidence="2">Muscle</tissue>
    </source>
</reference>
<dbReference type="EMBL" id="JAHRIP010057075">
    <property type="protein sequence ID" value="MEQ2302850.1"/>
    <property type="molecule type" value="Genomic_DNA"/>
</dbReference>
<evidence type="ECO:0000313" key="3">
    <source>
        <dbReference type="Proteomes" id="UP001469553"/>
    </source>
</evidence>